<dbReference type="InterPro" id="IPR012001">
    <property type="entry name" value="Thiamin_PyroP_enz_TPP-bd_dom"/>
</dbReference>
<evidence type="ECO:0000259" key="5">
    <source>
        <dbReference type="Pfam" id="PF02775"/>
    </source>
</evidence>
<sequence length="629" mass="67336">MTDTTIRLTTAQALVRFLANQYSERDGQEHRLIPGVWGIFGHGNVAGIGQALLQAAATGEADLPYYLARNEQGMVHASVAYAKMRDRLATFACTASTGPGSTNMITGAALATTNRIPVLLLPSDMFATRAADPVLQQLEDTRGGDVTVNDTFRAVSKYFDRIQRPEQLIPAALAAMRVLTDPVETGAVTLALPQDVQAEAYDWPVSFFRRRVWHVGRPVPEPAAVERAAALLRNARKPLVVAGGGVVYSGAETALRAFAEATGVPVADTHAGKGAVAWDHPYAVGGIGSTGSYAANELARDADVVLGIGTRYSDFTTASHTVFGNPDVTFVNLNVARLDAVKHSAEPLVADARLGVQALAGALTDWEVAPSYRARTRELIARTRQIEEQCFSPDRNTGDLPAQTQILGALNDVLGDRDVVINAAGSMPGDLQQLWRARDPKAYHVEYAYSCMGYEVAAGVGAKMADPTREVVVLVGDGSYLMMAQEIVTMVSEGLKVIVVLVQNHGFASIGALSESLGSQRFGTKYRYRDGSSGQLDGEVLPVDLAANASSLGADVLHATSVDEFRTAMEKARAATRTTVVHVETDLYGPNPPGHGWWDVPVSEASALDSTRSAYETYAAHKQSQRHYL</sequence>
<dbReference type="NCBIfam" id="TIGR04377">
    <property type="entry name" value="myo_inos_iolD"/>
    <property type="match status" value="1"/>
</dbReference>
<dbReference type="Pfam" id="PF00205">
    <property type="entry name" value="TPP_enzyme_M"/>
    <property type="match status" value="1"/>
</dbReference>
<keyword evidence="8" id="KW-1185">Reference proteome</keyword>
<evidence type="ECO:0000256" key="3">
    <source>
        <dbReference type="RuleBase" id="RU362132"/>
    </source>
</evidence>
<dbReference type="SUPFAM" id="SSF52518">
    <property type="entry name" value="Thiamin diphosphate-binding fold (THDP-binding)"/>
    <property type="match status" value="2"/>
</dbReference>
<dbReference type="EMBL" id="JBBAYM010000018">
    <property type="protein sequence ID" value="MEI5612581.1"/>
    <property type="molecule type" value="Genomic_DNA"/>
</dbReference>
<feature type="domain" description="Thiamine pyrophosphate enzyme central" evidence="4">
    <location>
        <begin position="225"/>
        <end position="359"/>
    </location>
</feature>
<comment type="similarity">
    <text evidence="1 3">Belongs to the TPP enzyme family.</text>
</comment>
<dbReference type="PANTHER" id="PTHR18968">
    <property type="entry name" value="THIAMINE PYROPHOSPHATE ENZYMES"/>
    <property type="match status" value="1"/>
</dbReference>
<dbReference type="InterPro" id="IPR045229">
    <property type="entry name" value="TPP_enz"/>
</dbReference>
<evidence type="ECO:0000259" key="4">
    <source>
        <dbReference type="Pfam" id="PF00205"/>
    </source>
</evidence>
<dbReference type="GO" id="GO:0102481">
    <property type="term" value="F:3D-(3,5/4)-trihydroxycyclohexane-1,2-dione hydrolase activity"/>
    <property type="evidence" value="ECO:0007669"/>
    <property type="project" value="UniProtKB-EC"/>
</dbReference>
<evidence type="ECO:0000256" key="1">
    <source>
        <dbReference type="ARBA" id="ARBA00007812"/>
    </source>
</evidence>
<dbReference type="CDD" id="cd07035">
    <property type="entry name" value="TPP_PYR_POX_like"/>
    <property type="match status" value="1"/>
</dbReference>
<dbReference type="Gene3D" id="3.40.50.1220">
    <property type="entry name" value="TPP-binding domain"/>
    <property type="match status" value="1"/>
</dbReference>
<reference evidence="7 8" key="1">
    <citation type="submission" date="2024-03" db="EMBL/GenBank/DDBJ databases">
        <title>First Report of Pectobacterium brasiliscabiei causing potato scab in china.</title>
        <authorList>
            <person name="Handique U."/>
        </authorList>
    </citation>
    <scope>NUCLEOTIDE SEQUENCE [LARGE SCALE GENOMIC DNA]</scope>
    <source>
        <strain evidence="7 8">ZRIMU1503</strain>
    </source>
</reference>
<dbReference type="InterPro" id="IPR029061">
    <property type="entry name" value="THDP-binding"/>
</dbReference>
<dbReference type="InterPro" id="IPR030817">
    <property type="entry name" value="Myo_inos_IolD"/>
</dbReference>
<dbReference type="EC" id="3.7.1.22" evidence="7"/>
<dbReference type="InterPro" id="IPR012000">
    <property type="entry name" value="Thiamin_PyroP_enz_cen_dom"/>
</dbReference>
<evidence type="ECO:0000259" key="6">
    <source>
        <dbReference type="Pfam" id="PF02776"/>
    </source>
</evidence>
<dbReference type="PANTHER" id="PTHR18968:SF9">
    <property type="entry name" value="3D-(3,5_4)-TRIHYDROXYCYCLOHEXANE-1,2-DIONE HYDROLASE"/>
    <property type="match status" value="1"/>
</dbReference>
<proteinExistence type="inferred from homology"/>
<comment type="caution">
    <text evidence="7">The sequence shown here is derived from an EMBL/GenBank/DDBJ whole genome shotgun (WGS) entry which is preliminary data.</text>
</comment>
<gene>
    <name evidence="7" type="primary">iolD</name>
    <name evidence="7" type="ORF">WB403_25820</name>
</gene>
<evidence type="ECO:0000313" key="7">
    <source>
        <dbReference type="EMBL" id="MEI5612581.1"/>
    </source>
</evidence>
<protein>
    <submittedName>
        <fullName evidence="7">3D-(3,5/4)-trihydroxycyclohexane-1,2-dione acylhydrolase (Decyclizing)</fullName>
        <ecNumber evidence="7">3.7.1.22</ecNumber>
    </submittedName>
</protein>
<feature type="domain" description="Thiamine pyrophosphate enzyme N-terminal TPP-binding" evidence="6">
    <location>
        <begin position="55"/>
        <end position="131"/>
    </location>
</feature>
<accession>A0ABU8GJK5</accession>
<evidence type="ECO:0000256" key="2">
    <source>
        <dbReference type="ARBA" id="ARBA00023052"/>
    </source>
</evidence>
<dbReference type="Gene3D" id="3.40.50.970">
    <property type="match status" value="2"/>
</dbReference>
<dbReference type="Pfam" id="PF02776">
    <property type="entry name" value="TPP_enzyme_N"/>
    <property type="match status" value="1"/>
</dbReference>
<dbReference type="InterPro" id="IPR000399">
    <property type="entry name" value="TPP-bd_CS"/>
</dbReference>
<dbReference type="PROSITE" id="PS00187">
    <property type="entry name" value="TPP_ENZYMES"/>
    <property type="match status" value="1"/>
</dbReference>
<dbReference type="SUPFAM" id="SSF52467">
    <property type="entry name" value="DHS-like NAD/FAD-binding domain"/>
    <property type="match status" value="1"/>
</dbReference>
<evidence type="ECO:0000313" key="8">
    <source>
        <dbReference type="Proteomes" id="UP001365781"/>
    </source>
</evidence>
<dbReference type="RefSeq" id="WP_336538359.1">
    <property type="nucleotide sequence ID" value="NZ_JBBAYL010000001.1"/>
</dbReference>
<dbReference type="InterPro" id="IPR011766">
    <property type="entry name" value="TPP_enzyme_TPP-bd"/>
</dbReference>
<dbReference type="CDD" id="cd02003">
    <property type="entry name" value="TPP_IolD"/>
    <property type="match status" value="1"/>
</dbReference>
<keyword evidence="2 3" id="KW-0786">Thiamine pyrophosphate</keyword>
<dbReference type="Proteomes" id="UP001365781">
    <property type="component" value="Unassembled WGS sequence"/>
</dbReference>
<dbReference type="InterPro" id="IPR029035">
    <property type="entry name" value="DHS-like_NAD/FAD-binding_dom"/>
</dbReference>
<keyword evidence="7" id="KW-0378">Hydrolase</keyword>
<dbReference type="Pfam" id="PF02775">
    <property type="entry name" value="TPP_enzyme_C"/>
    <property type="match status" value="1"/>
</dbReference>
<organism evidence="7 8">
    <name type="scientific">Streptomyces brasiliscabiei</name>
    <dbReference type="NCBI Taxonomy" id="2736302"/>
    <lineage>
        <taxon>Bacteria</taxon>
        <taxon>Bacillati</taxon>
        <taxon>Actinomycetota</taxon>
        <taxon>Actinomycetes</taxon>
        <taxon>Kitasatosporales</taxon>
        <taxon>Streptomycetaceae</taxon>
        <taxon>Streptomyces</taxon>
    </lineage>
</organism>
<feature type="domain" description="Thiamine pyrophosphate enzyme TPP-binding" evidence="5">
    <location>
        <begin position="424"/>
        <end position="583"/>
    </location>
</feature>
<name>A0ABU8GJK5_9ACTN</name>